<dbReference type="Proteomes" id="UP000327013">
    <property type="component" value="Chromosome 1"/>
</dbReference>
<dbReference type="EMBL" id="CM017321">
    <property type="protein sequence ID" value="KAE7995585.1"/>
    <property type="molecule type" value="Genomic_DNA"/>
</dbReference>
<evidence type="ECO:0000256" key="3">
    <source>
        <dbReference type="ARBA" id="ARBA00023274"/>
    </source>
</evidence>
<protein>
    <recommendedName>
        <fullName evidence="9">Ribosomal protein L30 ferredoxin-like fold domain-containing protein</fullName>
    </recommendedName>
</protein>
<keyword evidence="2" id="KW-0689">Ribosomal protein</keyword>
<dbReference type="InterPro" id="IPR018038">
    <property type="entry name" value="Ribosomal_uL30_CS"/>
</dbReference>
<dbReference type="InterPro" id="IPR005998">
    <property type="entry name" value="Ribosomal_uL30_euk"/>
</dbReference>
<dbReference type="GO" id="GO:0000463">
    <property type="term" value="P:maturation of LSU-rRNA from tricistronic rRNA transcript (SSU-rRNA, 5.8S rRNA, LSU-rRNA)"/>
    <property type="evidence" value="ECO:0007669"/>
    <property type="project" value="TreeGrafter"/>
</dbReference>
<gene>
    <name evidence="7" type="ORF">FH972_000365</name>
</gene>
<evidence type="ECO:0000256" key="4">
    <source>
        <dbReference type="SAM" id="Coils"/>
    </source>
</evidence>
<reference evidence="7 8" key="1">
    <citation type="submission" date="2019-06" db="EMBL/GenBank/DDBJ databases">
        <title>A chromosomal-level reference genome of Carpinus fangiana (Coryloideae, Betulaceae).</title>
        <authorList>
            <person name="Yang X."/>
            <person name="Wang Z."/>
            <person name="Zhang L."/>
            <person name="Hao G."/>
            <person name="Liu J."/>
            <person name="Yang Y."/>
        </authorList>
    </citation>
    <scope>NUCLEOTIDE SEQUENCE [LARGE SCALE GENOMIC DNA]</scope>
    <source>
        <strain evidence="7">Cfa_2016G</strain>
        <tissue evidence="7">Leaf</tissue>
    </source>
</reference>
<evidence type="ECO:0000256" key="2">
    <source>
        <dbReference type="ARBA" id="ARBA00022980"/>
    </source>
</evidence>
<dbReference type="FunFam" id="3.30.1390.20:FF:000003">
    <property type="entry name" value="60S ribosomal protein L7"/>
    <property type="match status" value="1"/>
</dbReference>
<feature type="domain" description="Large ribosomal subunit protein uL30 N-terminal eukaryotes" evidence="6">
    <location>
        <begin position="84"/>
        <end position="155"/>
    </location>
</feature>
<feature type="coiled-coil region" evidence="4">
    <location>
        <begin position="89"/>
        <end position="144"/>
    </location>
</feature>
<dbReference type="Pfam" id="PF08079">
    <property type="entry name" value="Ribosomal_L30_N"/>
    <property type="match status" value="1"/>
</dbReference>
<evidence type="ECO:0008006" key="9">
    <source>
        <dbReference type="Google" id="ProtNLM"/>
    </source>
</evidence>
<dbReference type="CDD" id="cd01657">
    <property type="entry name" value="Ribosomal_L7_archeal_euk"/>
    <property type="match status" value="1"/>
</dbReference>
<dbReference type="PANTHER" id="PTHR11524:SF16">
    <property type="entry name" value="LARGE RIBOSOMAL SUBUNIT PROTEIN UL30"/>
    <property type="match status" value="1"/>
</dbReference>
<dbReference type="Pfam" id="PF00327">
    <property type="entry name" value="Ribosomal_L30"/>
    <property type="match status" value="1"/>
</dbReference>
<dbReference type="InterPro" id="IPR035808">
    <property type="entry name" value="Ribosomal_uL30_euk_arc"/>
</dbReference>
<evidence type="ECO:0000259" key="6">
    <source>
        <dbReference type="Pfam" id="PF08079"/>
    </source>
</evidence>
<dbReference type="PANTHER" id="PTHR11524">
    <property type="entry name" value="60S RIBOSOMAL PROTEIN L7"/>
    <property type="match status" value="1"/>
</dbReference>
<dbReference type="InterPro" id="IPR036919">
    <property type="entry name" value="Ribo_uL30_ferredoxin-like_sf"/>
</dbReference>
<evidence type="ECO:0000313" key="8">
    <source>
        <dbReference type="Proteomes" id="UP000327013"/>
    </source>
</evidence>
<comment type="similarity">
    <text evidence="1">Belongs to the universal ribosomal protein uL30 family.</text>
</comment>
<dbReference type="SUPFAM" id="SSF55129">
    <property type="entry name" value="Ribosomal protein L30p/L7e"/>
    <property type="match status" value="1"/>
</dbReference>
<accession>A0A5N6Q8W6</accession>
<sequence>MENISSICSSLLLDWKLGVGTKASEIFKRRWSFEFDLAEKNSEENCAWTKSNNPETDIPRNYISIQTDGYREMGEENVKGGPVVPESVLKKQKRNEEWALAKKEELEATKKKRRENGKLIFNRAKLYAKEYDEKQMELIRLKREAKLKGGFYVDPEAKLLFIIRIRGINAMDPKSRKILQLLRLRQIFNGVFLKVNKATVNMLHRVEPYVTFGYPNLKSVRELIYKRGYGKLNKQRIGLTDNSIIEQALGKHGIICMEDLIHEILTVGPHFKEANNFLWPFKLKAPLGGLKKKRNHYVEGGDAGNREVYINELIRRMN</sequence>
<dbReference type="InterPro" id="IPR012988">
    <property type="entry name" value="Ribosomal_uL30_N_euk"/>
</dbReference>
<evidence type="ECO:0000256" key="1">
    <source>
        <dbReference type="ARBA" id="ARBA00007594"/>
    </source>
</evidence>
<dbReference type="Gene3D" id="3.30.1390.20">
    <property type="entry name" value="Ribosomal protein L30, ferredoxin-like fold domain"/>
    <property type="match status" value="2"/>
</dbReference>
<keyword evidence="8" id="KW-1185">Reference proteome</keyword>
<dbReference type="GO" id="GO:0003735">
    <property type="term" value="F:structural constituent of ribosome"/>
    <property type="evidence" value="ECO:0007669"/>
    <property type="project" value="TreeGrafter"/>
</dbReference>
<dbReference type="GO" id="GO:0022625">
    <property type="term" value="C:cytosolic large ribosomal subunit"/>
    <property type="evidence" value="ECO:0007669"/>
    <property type="project" value="TreeGrafter"/>
</dbReference>
<evidence type="ECO:0000259" key="5">
    <source>
        <dbReference type="Pfam" id="PF00327"/>
    </source>
</evidence>
<keyword evidence="3" id="KW-0687">Ribonucleoprotein</keyword>
<organism evidence="7 8">
    <name type="scientific">Carpinus fangiana</name>
    <dbReference type="NCBI Taxonomy" id="176857"/>
    <lineage>
        <taxon>Eukaryota</taxon>
        <taxon>Viridiplantae</taxon>
        <taxon>Streptophyta</taxon>
        <taxon>Embryophyta</taxon>
        <taxon>Tracheophyta</taxon>
        <taxon>Spermatophyta</taxon>
        <taxon>Magnoliopsida</taxon>
        <taxon>eudicotyledons</taxon>
        <taxon>Gunneridae</taxon>
        <taxon>Pentapetalae</taxon>
        <taxon>rosids</taxon>
        <taxon>fabids</taxon>
        <taxon>Fagales</taxon>
        <taxon>Betulaceae</taxon>
        <taxon>Carpinus</taxon>
    </lineage>
</organism>
<feature type="domain" description="Large ribosomal subunit protein uL30-like ferredoxin-like fold" evidence="5">
    <location>
        <begin position="160"/>
        <end position="210"/>
    </location>
</feature>
<dbReference type="GO" id="GO:0003723">
    <property type="term" value="F:RNA binding"/>
    <property type="evidence" value="ECO:0007669"/>
    <property type="project" value="InterPro"/>
</dbReference>
<dbReference type="PROSITE" id="PS00634">
    <property type="entry name" value="RIBOSOMAL_L30"/>
    <property type="match status" value="1"/>
</dbReference>
<dbReference type="OrthoDB" id="28644at2759"/>
<proteinExistence type="inferred from homology"/>
<evidence type="ECO:0000313" key="7">
    <source>
        <dbReference type="EMBL" id="KAE7995585.1"/>
    </source>
</evidence>
<keyword evidence="4" id="KW-0175">Coiled coil</keyword>
<dbReference type="FunFam" id="3.30.1390.20:FF:000002">
    <property type="entry name" value="60S ribosomal protein L7"/>
    <property type="match status" value="1"/>
</dbReference>
<dbReference type="InterPro" id="IPR016082">
    <property type="entry name" value="Ribosomal_uL30_ferredoxin-like"/>
</dbReference>
<dbReference type="AlphaFoldDB" id="A0A5N6Q8W6"/>
<name>A0A5N6Q8W6_9ROSI</name>
<dbReference type="InterPro" id="IPR039699">
    <property type="entry name" value="Ribosomal_uL30"/>
</dbReference>
<dbReference type="NCBIfam" id="TIGR01310">
    <property type="entry name" value="uL30_euk"/>
    <property type="match status" value="1"/>
</dbReference>